<sequence>MLTPVILSDAHATSLVAQNQQHTIRARPRLDAYGVDAEKTET</sequence>
<dbReference type="EMBL" id="JBHSBD010000122">
    <property type="protein sequence ID" value="MFC3970712.1"/>
    <property type="molecule type" value="Genomic_DNA"/>
</dbReference>
<protein>
    <submittedName>
        <fullName evidence="1">Uncharacterized protein</fullName>
    </submittedName>
</protein>
<evidence type="ECO:0000313" key="1">
    <source>
        <dbReference type="EMBL" id="MFC3970712.1"/>
    </source>
</evidence>
<proteinExistence type="predicted"/>
<keyword evidence="2" id="KW-1185">Reference proteome</keyword>
<dbReference type="RefSeq" id="WP_281435172.1">
    <property type="nucleotide sequence ID" value="NZ_JALJQZ010000031.1"/>
</dbReference>
<comment type="caution">
    <text evidence="1">The sequence shown here is derived from an EMBL/GenBank/DDBJ whole genome shotgun (WGS) entry which is preliminary data.</text>
</comment>
<gene>
    <name evidence="1" type="ORF">ACFOVS_21800</name>
</gene>
<reference evidence="2" key="1">
    <citation type="journal article" date="2019" name="Int. J. Syst. Evol. Microbiol.">
        <title>The Global Catalogue of Microorganisms (GCM) 10K type strain sequencing project: providing services to taxonomists for standard genome sequencing and annotation.</title>
        <authorList>
            <consortium name="The Broad Institute Genomics Platform"/>
            <consortium name="The Broad Institute Genome Sequencing Center for Infectious Disease"/>
            <person name="Wu L."/>
            <person name="Ma J."/>
        </authorList>
    </citation>
    <scope>NUCLEOTIDE SEQUENCE [LARGE SCALE GENOMIC DNA]</scope>
    <source>
        <strain evidence="2">TBRC 5781</strain>
    </source>
</reference>
<dbReference type="Proteomes" id="UP001595697">
    <property type="component" value="Unassembled WGS sequence"/>
</dbReference>
<organism evidence="1 2">
    <name type="scientific">Rhizobium lemnae</name>
    <dbReference type="NCBI Taxonomy" id="1214924"/>
    <lineage>
        <taxon>Bacteria</taxon>
        <taxon>Pseudomonadati</taxon>
        <taxon>Pseudomonadota</taxon>
        <taxon>Alphaproteobacteria</taxon>
        <taxon>Hyphomicrobiales</taxon>
        <taxon>Rhizobiaceae</taxon>
        <taxon>Rhizobium/Agrobacterium group</taxon>
        <taxon>Rhizobium</taxon>
    </lineage>
</organism>
<accession>A0ABV8EG48</accession>
<evidence type="ECO:0000313" key="2">
    <source>
        <dbReference type="Proteomes" id="UP001595697"/>
    </source>
</evidence>
<name>A0ABV8EG48_9HYPH</name>